<reference evidence="2 3" key="1">
    <citation type="submission" date="2014-04" db="EMBL/GenBank/DDBJ databases">
        <authorList>
            <person name="Sears C."/>
            <person name="Carroll K."/>
            <person name="Sack B.R."/>
            <person name="Qadri F."/>
            <person name="Myers L.L."/>
            <person name="Chung G.-T."/>
            <person name="Escheverria P."/>
            <person name="Fraser C.M."/>
            <person name="Sadzewicz L."/>
            <person name="Shefchek K.A."/>
            <person name="Tallon L."/>
            <person name="Das S.P."/>
            <person name="Daugherty S."/>
            <person name="Mongodin E.F."/>
        </authorList>
    </citation>
    <scope>NUCLEOTIDE SEQUENCE [LARGE SCALE GENOMIC DNA]</scope>
    <source>
        <strain evidence="2 3">3978 T3 ii</strain>
    </source>
</reference>
<dbReference type="Pfam" id="PF14509">
    <property type="entry name" value="GH97_C"/>
    <property type="match status" value="1"/>
</dbReference>
<dbReference type="PANTHER" id="PTHR35803">
    <property type="entry name" value="GLUCAN 1,4-ALPHA-GLUCOSIDASE SUSB-RELATED"/>
    <property type="match status" value="1"/>
</dbReference>
<evidence type="ECO:0000313" key="2">
    <source>
        <dbReference type="EMBL" id="KDS62720.1"/>
    </source>
</evidence>
<comment type="caution">
    <text evidence="2">The sequence shown here is derived from an EMBL/GenBank/DDBJ whole genome shotgun (WGS) entry which is preliminary data.</text>
</comment>
<name>A0A078SPA6_BACUN</name>
<dbReference type="RefSeq" id="WP_039160313.1">
    <property type="nucleotide sequence ID" value="NZ_JNHN01000043.1"/>
</dbReference>
<dbReference type="InterPro" id="IPR052720">
    <property type="entry name" value="Glycosyl_hydrolase_97"/>
</dbReference>
<dbReference type="AlphaFoldDB" id="A0A078SPA6"/>
<feature type="domain" description="Glycosyl-hydrolase 97 C-terminal oligomerisation" evidence="1">
    <location>
        <begin position="115"/>
        <end position="210"/>
    </location>
</feature>
<dbReference type="EMBL" id="JNHN01000043">
    <property type="protein sequence ID" value="KDS62720.1"/>
    <property type="molecule type" value="Genomic_DNA"/>
</dbReference>
<dbReference type="InterPro" id="IPR029483">
    <property type="entry name" value="GH97_C"/>
</dbReference>
<keyword evidence="2" id="KW-0378">Hydrolase</keyword>
<dbReference type="Proteomes" id="UP000028013">
    <property type="component" value="Unassembled WGS sequence"/>
</dbReference>
<dbReference type="InterPro" id="IPR013785">
    <property type="entry name" value="Aldolase_TIM"/>
</dbReference>
<proteinExistence type="predicted"/>
<dbReference type="PANTHER" id="PTHR35803:SF2">
    <property type="entry name" value="RETAINING ALPHA-GALACTOSIDASE"/>
    <property type="match status" value="1"/>
</dbReference>
<feature type="non-terminal residue" evidence="2">
    <location>
        <position position="1"/>
    </location>
</feature>
<organism evidence="2 3">
    <name type="scientific">Bacteroides uniformis str. 3978 T3 ii</name>
    <dbReference type="NCBI Taxonomy" id="1339349"/>
    <lineage>
        <taxon>Bacteria</taxon>
        <taxon>Pseudomonadati</taxon>
        <taxon>Bacteroidota</taxon>
        <taxon>Bacteroidia</taxon>
        <taxon>Bacteroidales</taxon>
        <taxon>Bacteroidaceae</taxon>
        <taxon>Bacteroides</taxon>
    </lineage>
</organism>
<evidence type="ECO:0000313" key="3">
    <source>
        <dbReference type="Proteomes" id="UP000028013"/>
    </source>
</evidence>
<dbReference type="Gene3D" id="3.20.20.70">
    <property type="entry name" value="Aldolase class I"/>
    <property type="match status" value="1"/>
</dbReference>
<protein>
    <submittedName>
        <fullName evidence="2">Glycoside hydrolase 97 family protein</fullName>
    </submittedName>
</protein>
<accession>A0A078SPA6</accession>
<evidence type="ECO:0000259" key="1">
    <source>
        <dbReference type="Pfam" id="PF14509"/>
    </source>
</evidence>
<gene>
    <name evidence="2" type="ORF">M094_3487</name>
</gene>
<sequence>KPSGLVRTYPNEFTREGTLNYEVCKWDTLVNADHDIAIPFTRMLAGATDYHLGGFRALPRSEFKIQYVNPHVMSTRCHMLAMYVVLENHLTSLCDTPKAYEGQPGFEVLRTVPGTWDEIRVPLARMNEHVTVARRSGSDWWVGSLNNGTERDLKLELDFLSEGDYQATIYTDAEDVERNPNNLDRLVRKVTRKDIIELNLARDGGALLHITKL</sequence>
<dbReference type="GO" id="GO:0016787">
    <property type="term" value="F:hydrolase activity"/>
    <property type="evidence" value="ECO:0007669"/>
    <property type="project" value="UniProtKB-KW"/>
</dbReference>
<dbReference type="PATRIC" id="fig|1339349.3.peg.357"/>